<comment type="similarity">
    <text evidence="1">Belongs to the 4-hydroxybenzoyl-CoA thioesterase family.</text>
</comment>
<evidence type="ECO:0000256" key="2">
    <source>
        <dbReference type="ARBA" id="ARBA00022801"/>
    </source>
</evidence>
<organism evidence="3 4">
    <name type="scientific">Mesorhizobium amorphae CCNWGS0123</name>
    <dbReference type="NCBI Taxonomy" id="1082933"/>
    <lineage>
        <taxon>Bacteria</taxon>
        <taxon>Pseudomonadati</taxon>
        <taxon>Pseudomonadota</taxon>
        <taxon>Alphaproteobacteria</taxon>
        <taxon>Hyphomicrobiales</taxon>
        <taxon>Phyllobacteriaceae</taxon>
        <taxon>Mesorhizobium</taxon>
    </lineage>
</organism>
<dbReference type="Pfam" id="PF13279">
    <property type="entry name" value="4HBT_2"/>
    <property type="match status" value="1"/>
</dbReference>
<dbReference type="InterPro" id="IPR008272">
    <property type="entry name" value="HB-CoA_thioesterase_AS"/>
</dbReference>
<name>G6Y421_9HYPH</name>
<dbReference type="AlphaFoldDB" id="G6Y421"/>
<dbReference type="NCBIfam" id="TIGR00051">
    <property type="entry name" value="YbgC/FadM family acyl-CoA thioesterase"/>
    <property type="match status" value="1"/>
</dbReference>
<evidence type="ECO:0000313" key="4">
    <source>
        <dbReference type="Proteomes" id="UP000002949"/>
    </source>
</evidence>
<evidence type="ECO:0000313" key="3">
    <source>
        <dbReference type="EMBL" id="EHH13472.1"/>
    </source>
</evidence>
<dbReference type="PATRIC" id="fig|1082933.3.peg.615"/>
<dbReference type="eggNOG" id="COG0824">
    <property type="taxonomic scope" value="Bacteria"/>
</dbReference>
<accession>G6Y421</accession>
<dbReference type="EMBL" id="AGSN01000048">
    <property type="protein sequence ID" value="EHH13472.1"/>
    <property type="molecule type" value="Genomic_DNA"/>
</dbReference>
<dbReference type="GO" id="GO:0047617">
    <property type="term" value="F:fatty acyl-CoA hydrolase activity"/>
    <property type="evidence" value="ECO:0007669"/>
    <property type="project" value="TreeGrafter"/>
</dbReference>
<keyword evidence="4" id="KW-1185">Reference proteome</keyword>
<proteinExistence type="inferred from homology"/>
<dbReference type="PANTHER" id="PTHR31793">
    <property type="entry name" value="4-HYDROXYBENZOYL-COA THIOESTERASE FAMILY MEMBER"/>
    <property type="match status" value="1"/>
</dbReference>
<dbReference type="CDD" id="cd00586">
    <property type="entry name" value="4HBT"/>
    <property type="match status" value="1"/>
</dbReference>
<protein>
    <submittedName>
        <fullName evidence="3">Uncharacterized protein</fullName>
    </submittedName>
</protein>
<dbReference type="PROSITE" id="PS01328">
    <property type="entry name" value="4HBCOA_THIOESTERASE"/>
    <property type="match status" value="1"/>
</dbReference>
<dbReference type="PANTHER" id="PTHR31793:SF37">
    <property type="entry name" value="ACYL-COA THIOESTER HYDROLASE YBGC"/>
    <property type="match status" value="1"/>
</dbReference>
<dbReference type="FunFam" id="3.10.129.10:FF:000004">
    <property type="entry name" value="Tol-pal system-associated acyl-CoA thioesterase"/>
    <property type="match status" value="1"/>
</dbReference>
<keyword evidence="2" id="KW-0378">Hydrolase</keyword>
<evidence type="ECO:0000256" key="1">
    <source>
        <dbReference type="ARBA" id="ARBA00005953"/>
    </source>
</evidence>
<dbReference type="InterPro" id="IPR029069">
    <property type="entry name" value="HotDog_dom_sf"/>
</dbReference>
<dbReference type="Proteomes" id="UP000002949">
    <property type="component" value="Unassembled WGS sequence"/>
</dbReference>
<dbReference type="SUPFAM" id="SSF54637">
    <property type="entry name" value="Thioesterase/thiol ester dehydrase-isomerase"/>
    <property type="match status" value="1"/>
</dbReference>
<gene>
    <name evidence="3" type="ORF">MEA186_03399</name>
</gene>
<reference evidence="3 4" key="1">
    <citation type="journal article" date="2012" name="J. Bacteriol.">
        <title>Draft Genome Sequence of Plant Growth-Promoting Rhizobium Mesorhizobium amorphae, Isolated from Zinc-Lead Mine Tailings.</title>
        <authorList>
            <person name="Hao X."/>
            <person name="Lin Y."/>
            <person name="Johnstone L."/>
            <person name="Baltrus D.A."/>
            <person name="Miller S.J."/>
            <person name="Wei G."/>
            <person name="Rensing C."/>
        </authorList>
    </citation>
    <scope>NUCLEOTIDE SEQUENCE [LARGE SCALE GENOMIC DNA]</scope>
    <source>
        <strain evidence="3 4">CCNWGS0123</strain>
    </source>
</reference>
<dbReference type="InterPro" id="IPR006684">
    <property type="entry name" value="YbgC/YbaW"/>
</dbReference>
<dbReference type="NCBIfam" id="TIGR02799">
    <property type="entry name" value="thio_ybgC"/>
    <property type="match status" value="1"/>
</dbReference>
<dbReference type="InterPro" id="IPR050563">
    <property type="entry name" value="4-hydroxybenzoyl-CoA_TE"/>
</dbReference>
<dbReference type="Gene3D" id="3.10.129.10">
    <property type="entry name" value="Hotdog Thioesterase"/>
    <property type="match status" value="1"/>
</dbReference>
<dbReference type="STRING" id="1082933.A6B35_01905"/>
<sequence length="183" mass="20604">MIIAPNSAIRFPRRNTCLLRPEKESAMDDHGESATLLAGLSGALTEFGHRLMARVYYADTDFSGVVYHARYLEFFERGRSDYLRLAGVHHTELADGKHGEKIVWVVRRMEIDFRSPACMDDILTIDTRTEDISGARIVMAQQLKRGDEVLVEAKVEAAIIGENGRPRRFPKDWVAAFLPKAGV</sequence>
<dbReference type="InterPro" id="IPR014166">
    <property type="entry name" value="Tol-Pal_acyl-CoA_thioesterase"/>
</dbReference>